<name>A0ABU5T378_9MICC</name>
<comment type="caution">
    <text evidence="1">The sequence shown here is derived from an EMBL/GenBank/DDBJ whole genome shotgun (WGS) entry which is preliminary data.</text>
</comment>
<keyword evidence="2" id="KW-1185">Reference proteome</keyword>
<proteinExistence type="predicted"/>
<dbReference type="EMBL" id="JAYGGQ010000002">
    <property type="protein sequence ID" value="MEA5454088.1"/>
    <property type="molecule type" value="Genomic_DNA"/>
</dbReference>
<reference evidence="1 2" key="1">
    <citation type="submission" date="2023-12" db="EMBL/GenBank/DDBJ databases">
        <title>Sinomonas terricola sp. nov, isolated from litchi orchard soil in Guangdong, PR China.</title>
        <authorList>
            <person name="Jiaxin W."/>
            <person name="Yang Z."/>
            <person name="Honghui Z."/>
        </authorList>
    </citation>
    <scope>NUCLEOTIDE SEQUENCE [LARGE SCALE GENOMIC DNA]</scope>
    <source>
        <strain evidence="1 2">JGH33</strain>
    </source>
</reference>
<dbReference type="Proteomes" id="UP001304769">
    <property type="component" value="Unassembled WGS sequence"/>
</dbReference>
<evidence type="ECO:0008006" key="3">
    <source>
        <dbReference type="Google" id="ProtNLM"/>
    </source>
</evidence>
<gene>
    <name evidence="1" type="ORF">SPF06_05060</name>
</gene>
<protein>
    <recommendedName>
        <fullName evidence="3">TetR family transcriptional regulator</fullName>
    </recommendedName>
</protein>
<accession>A0ABU5T378</accession>
<sequence>MTRAFLGAALTLVEERYMGSSFDATDEEAVPLAYLSRPRVLRRTQERWPELVPTEAKFRDRWVGQQDFLADFISYALAVRHRRFEKTIAEWAGELTTPGHDFARAVHAIAYRGMRLMVDLPAFRLQLLAAASADDDVAADILHEAIDSMCRTLVELHELVVGRFGLRLRPGISSEHVAMLLQALAEGLGIRLLAGQESRILDPEREASLLGTAALGLFMSLCDPGDGMSVEDAARQFVRASVSSVTS</sequence>
<evidence type="ECO:0000313" key="1">
    <source>
        <dbReference type="EMBL" id="MEA5454088.1"/>
    </source>
</evidence>
<dbReference type="RefSeq" id="WP_323277876.1">
    <property type="nucleotide sequence ID" value="NZ_JAYGGQ010000002.1"/>
</dbReference>
<evidence type="ECO:0000313" key="2">
    <source>
        <dbReference type="Proteomes" id="UP001304769"/>
    </source>
</evidence>
<organism evidence="1 2">
    <name type="scientific">Sinomonas terricola</name>
    <dbReference type="NCBI Taxonomy" id="3110330"/>
    <lineage>
        <taxon>Bacteria</taxon>
        <taxon>Bacillati</taxon>
        <taxon>Actinomycetota</taxon>
        <taxon>Actinomycetes</taxon>
        <taxon>Micrococcales</taxon>
        <taxon>Micrococcaceae</taxon>
        <taxon>Sinomonas</taxon>
    </lineage>
</organism>